<dbReference type="Pfam" id="PF00575">
    <property type="entry name" value="S1"/>
    <property type="match status" value="1"/>
</dbReference>
<keyword evidence="6 11" id="KW-0378">Hydrolase</keyword>
<dbReference type="InterPro" id="IPR013223">
    <property type="entry name" value="RNase_B_OB_dom"/>
</dbReference>
<dbReference type="AlphaFoldDB" id="A0A644X0M6"/>
<reference evidence="11" key="1">
    <citation type="submission" date="2019-08" db="EMBL/GenBank/DDBJ databases">
        <authorList>
            <person name="Kucharzyk K."/>
            <person name="Murdoch R.W."/>
            <person name="Higgins S."/>
            <person name="Loffler F."/>
        </authorList>
    </citation>
    <scope>NUCLEOTIDE SEQUENCE</scope>
</reference>
<keyword evidence="8" id="KW-0694">RNA-binding</keyword>
<comment type="catalytic activity">
    <reaction evidence="1">
        <text>Exonucleolytic cleavage in the 3'- to 5'-direction to yield nucleoside 5'-phosphates.</text>
        <dbReference type="EC" id="3.1.13.1"/>
    </reaction>
</comment>
<keyword evidence="5" id="KW-0540">Nuclease</keyword>
<dbReference type="PROSITE" id="PS01175">
    <property type="entry name" value="RIBONUCLEASE_II"/>
    <property type="match status" value="1"/>
</dbReference>
<dbReference type="Gene3D" id="2.40.50.140">
    <property type="entry name" value="Nucleic acid-binding proteins"/>
    <property type="match status" value="2"/>
</dbReference>
<evidence type="ECO:0000256" key="6">
    <source>
        <dbReference type="ARBA" id="ARBA00022801"/>
    </source>
</evidence>
<dbReference type="EC" id="3.1.13.1" evidence="3"/>
<keyword evidence="7" id="KW-0269">Exonuclease</keyword>
<dbReference type="HAMAP" id="MF_01895">
    <property type="entry name" value="RNase_R"/>
    <property type="match status" value="1"/>
</dbReference>
<sequence length="719" mass="82565">MSKKKTNNKNKNQEDNVIAMNILAIFRQNPYTLFNYKQIAGRLGINRGPEREKMREAIDKLVAQEYLLMRNRGKYVLNPDAIEIEDNASEVEGVIDITANGKGFLLMPDKDDIAISQGDLNQALTGDTVLVRLFPRRRNHRPEGKVIRVVKRKRQQYVGTIQVGSNMSFFIPDDRKIHIDFMVSRENLNKAKHGEKVIAEITDWPHHSRNPFAKIVKVLGQPGINEVEIQSILANYEFPLAFPKEVEKEAARIPAVISKEEISKRKDFRQTFTFTCDPADAKDFDDALSLKKLKNGNWEVGVHIADVSHYVKPGTALDKEAFERATSIYMVDRVVPMLPEKLSNEVCSLRPNEDKLCHSVVFEMNEEAEVLKYWIGHTIINSDVRYNYEEVQEVIETGKGEYNKEILLLHKLAGIMREERNKKGSINFKSSEVKFKLDEQGKPLEVYVKEQKESNMLIEDFMLLANKTVAAHVGKKSEKNKIPKTFVYRIHDEPSPEKLANFSEFLGKLGYSINITSKKNISFSLNNLFQKVSGKAEETMIDTIAVRTMAKAVYSTNNIGHYGLAYDFYTHFTSPIRRYPDLMVHRLLDWYAEGKASVSQPEYEDKCEHCSDMEKKAADAERESVKFKQMEFMADQVGKTFDGVISGVSKWGIFVEISYSHAEGLVRLEDMKDDFYYLDEDNYMVIGHRTKTTYRIGDKVNVLIRKIDITRKQMDLAIV</sequence>
<keyword evidence="9" id="KW-0175">Coiled coil</keyword>
<dbReference type="InterPro" id="IPR004476">
    <property type="entry name" value="RNase_II/RNase_R"/>
</dbReference>
<evidence type="ECO:0000256" key="3">
    <source>
        <dbReference type="ARBA" id="ARBA00012163"/>
    </source>
</evidence>
<dbReference type="SMART" id="SM00316">
    <property type="entry name" value="S1"/>
    <property type="match status" value="1"/>
</dbReference>
<dbReference type="CDD" id="cd04471">
    <property type="entry name" value="S1_RNase_R"/>
    <property type="match status" value="1"/>
</dbReference>
<dbReference type="InterPro" id="IPR050180">
    <property type="entry name" value="RNR_Ribonuclease"/>
</dbReference>
<dbReference type="GO" id="GO:0005829">
    <property type="term" value="C:cytosol"/>
    <property type="evidence" value="ECO:0007669"/>
    <property type="project" value="TreeGrafter"/>
</dbReference>
<name>A0A644X0M6_9ZZZZ</name>
<dbReference type="GO" id="GO:0008859">
    <property type="term" value="F:exoribonuclease II activity"/>
    <property type="evidence" value="ECO:0007669"/>
    <property type="project" value="UniProtKB-EC"/>
</dbReference>
<feature type="domain" description="S1 motif" evidence="10">
    <location>
        <begin position="638"/>
        <end position="719"/>
    </location>
</feature>
<evidence type="ECO:0000256" key="4">
    <source>
        <dbReference type="ARBA" id="ARBA00022490"/>
    </source>
</evidence>
<dbReference type="InterPro" id="IPR012340">
    <property type="entry name" value="NA-bd_OB-fold"/>
</dbReference>
<organism evidence="11">
    <name type="scientific">bioreactor metagenome</name>
    <dbReference type="NCBI Taxonomy" id="1076179"/>
    <lineage>
        <taxon>unclassified sequences</taxon>
        <taxon>metagenomes</taxon>
        <taxon>ecological metagenomes</taxon>
    </lineage>
</organism>
<dbReference type="InterPro" id="IPR011805">
    <property type="entry name" value="RNase_R"/>
</dbReference>
<evidence type="ECO:0000256" key="8">
    <source>
        <dbReference type="ARBA" id="ARBA00022884"/>
    </source>
</evidence>
<dbReference type="Pfam" id="PF00773">
    <property type="entry name" value="RNB"/>
    <property type="match status" value="1"/>
</dbReference>
<dbReference type="InterPro" id="IPR001900">
    <property type="entry name" value="RNase_II/R"/>
</dbReference>
<accession>A0A644X0M6</accession>
<dbReference type="GO" id="GO:0003723">
    <property type="term" value="F:RNA binding"/>
    <property type="evidence" value="ECO:0007669"/>
    <property type="project" value="UniProtKB-KW"/>
</dbReference>
<comment type="subcellular location">
    <subcellularLocation>
        <location evidence="2">Cytoplasm</location>
    </subcellularLocation>
</comment>
<dbReference type="NCBIfam" id="TIGR02063">
    <property type="entry name" value="RNase_R"/>
    <property type="match status" value="1"/>
</dbReference>
<dbReference type="InterPro" id="IPR003029">
    <property type="entry name" value="S1_domain"/>
</dbReference>
<keyword evidence="4" id="KW-0963">Cytoplasm</keyword>
<dbReference type="EMBL" id="VSSQ01001578">
    <property type="protein sequence ID" value="MPM09507.1"/>
    <property type="molecule type" value="Genomic_DNA"/>
</dbReference>
<dbReference type="GO" id="GO:0006402">
    <property type="term" value="P:mRNA catabolic process"/>
    <property type="evidence" value="ECO:0007669"/>
    <property type="project" value="TreeGrafter"/>
</dbReference>
<evidence type="ECO:0000256" key="2">
    <source>
        <dbReference type="ARBA" id="ARBA00004496"/>
    </source>
</evidence>
<evidence type="ECO:0000256" key="9">
    <source>
        <dbReference type="SAM" id="Coils"/>
    </source>
</evidence>
<feature type="coiled-coil region" evidence="9">
    <location>
        <begin position="603"/>
        <end position="630"/>
    </location>
</feature>
<dbReference type="Pfam" id="PF17876">
    <property type="entry name" value="CSD2"/>
    <property type="match status" value="1"/>
</dbReference>
<dbReference type="InterPro" id="IPR022966">
    <property type="entry name" value="RNase_II/R_CS"/>
</dbReference>
<evidence type="ECO:0000256" key="5">
    <source>
        <dbReference type="ARBA" id="ARBA00022722"/>
    </source>
</evidence>
<dbReference type="SMART" id="SM00955">
    <property type="entry name" value="RNB"/>
    <property type="match status" value="1"/>
</dbReference>
<proteinExistence type="inferred from homology"/>
<evidence type="ECO:0000256" key="7">
    <source>
        <dbReference type="ARBA" id="ARBA00022839"/>
    </source>
</evidence>
<evidence type="ECO:0000259" key="10">
    <source>
        <dbReference type="PROSITE" id="PS50126"/>
    </source>
</evidence>
<dbReference type="Pfam" id="PF08206">
    <property type="entry name" value="OB_RNB"/>
    <property type="match status" value="1"/>
</dbReference>
<dbReference type="SUPFAM" id="SSF50249">
    <property type="entry name" value="Nucleic acid-binding proteins"/>
    <property type="match status" value="4"/>
</dbReference>
<dbReference type="NCBIfam" id="TIGR00358">
    <property type="entry name" value="3_prime_RNase"/>
    <property type="match status" value="1"/>
</dbReference>
<dbReference type="InterPro" id="IPR011129">
    <property type="entry name" value="CSD"/>
</dbReference>
<protein>
    <recommendedName>
        <fullName evidence="3">exoribonuclease II</fullName>
        <ecNumber evidence="3">3.1.13.1</ecNumber>
    </recommendedName>
</protein>
<dbReference type="PROSITE" id="PS50126">
    <property type="entry name" value="S1"/>
    <property type="match status" value="1"/>
</dbReference>
<evidence type="ECO:0000256" key="1">
    <source>
        <dbReference type="ARBA" id="ARBA00001849"/>
    </source>
</evidence>
<dbReference type="PANTHER" id="PTHR23355">
    <property type="entry name" value="RIBONUCLEASE"/>
    <property type="match status" value="1"/>
</dbReference>
<dbReference type="InterPro" id="IPR040476">
    <property type="entry name" value="CSD2"/>
</dbReference>
<gene>
    <name evidence="11" type="primary">rnr_19</name>
    <name evidence="11" type="ORF">SDC9_55827</name>
</gene>
<dbReference type="SMART" id="SM00357">
    <property type="entry name" value="CSP"/>
    <property type="match status" value="2"/>
</dbReference>
<comment type="caution">
    <text evidence="11">The sequence shown here is derived from an EMBL/GenBank/DDBJ whole genome shotgun (WGS) entry which is preliminary data.</text>
</comment>
<evidence type="ECO:0000313" key="11">
    <source>
        <dbReference type="EMBL" id="MPM09507.1"/>
    </source>
</evidence>
<dbReference type="PANTHER" id="PTHR23355:SF9">
    <property type="entry name" value="DIS3-LIKE EXONUCLEASE 2"/>
    <property type="match status" value="1"/>
</dbReference>